<keyword evidence="1" id="KW-0732">Signal</keyword>
<sequence>MMRVSAFMVAVLALVVGLAVAAPPGPKSVRDRIEASMLVTGEIDIDREGQVLAYRLDEFDKLPPEVVELLDRSVPAWAFKPVEIDGSPVKVRARTSILIHASKMDEDSYRISIAKAGFGSHDDDDMPTSKRLSPPRYPVDMAQAGVGGTVYLLIKVARDGEVLDVAPEQVNLRVVANERQLQRFRDTLAQNAIGAARRWQFNPPVKPDDSPYWVVRVPVDYVAPGHRVPKYGEWYSYVPGPRAEAPWEGVEHLDPPETLVAGGVYGIGKRGPELLTPLASPES</sequence>
<dbReference type="Gene3D" id="3.30.1150.10">
    <property type="match status" value="1"/>
</dbReference>
<evidence type="ECO:0000256" key="1">
    <source>
        <dbReference type="SAM" id="SignalP"/>
    </source>
</evidence>
<dbReference type="KEGG" id="lyj:FKV23_15445"/>
<gene>
    <name evidence="2" type="ORF">FKV23_15445</name>
</gene>
<reference evidence="2 3" key="1">
    <citation type="submission" date="2019-06" db="EMBL/GenBank/DDBJ databases">
        <title>Lysobacter alkalisoli sp. nov. isolated from saline-alkali soil.</title>
        <authorList>
            <person name="Sun J.-Q."/>
            <person name="Xu L."/>
        </authorList>
    </citation>
    <scope>NUCLEOTIDE SEQUENCE [LARGE SCALE GENOMIC DNA]</scope>
    <source>
        <strain evidence="2 3">SJ-36</strain>
    </source>
</reference>
<dbReference type="AlphaFoldDB" id="A0A514BV98"/>
<protein>
    <submittedName>
        <fullName evidence="2">Protein tonB</fullName>
    </submittedName>
</protein>
<evidence type="ECO:0000313" key="3">
    <source>
        <dbReference type="Proteomes" id="UP000317199"/>
    </source>
</evidence>
<dbReference type="SUPFAM" id="SSF74653">
    <property type="entry name" value="TolA/TonB C-terminal domain"/>
    <property type="match status" value="1"/>
</dbReference>
<organism evidence="2 3">
    <name type="scientific">Marilutibacter alkalisoli</name>
    <dbReference type="NCBI Taxonomy" id="2591633"/>
    <lineage>
        <taxon>Bacteria</taxon>
        <taxon>Pseudomonadati</taxon>
        <taxon>Pseudomonadota</taxon>
        <taxon>Gammaproteobacteria</taxon>
        <taxon>Lysobacterales</taxon>
        <taxon>Lysobacteraceae</taxon>
        <taxon>Marilutibacter</taxon>
    </lineage>
</organism>
<evidence type="ECO:0000313" key="2">
    <source>
        <dbReference type="EMBL" id="QDH71328.1"/>
    </source>
</evidence>
<feature type="signal peptide" evidence="1">
    <location>
        <begin position="1"/>
        <end position="21"/>
    </location>
</feature>
<feature type="chain" id="PRO_5021875289" evidence="1">
    <location>
        <begin position="22"/>
        <end position="283"/>
    </location>
</feature>
<dbReference type="OrthoDB" id="5982524at2"/>
<dbReference type="RefSeq" id="WP_141624660.1">
    <property type="nucleotide sequence ID" value="NZ_CP041242.1"/>
</dbReference>
<keyword evidence="3" id="KW-1185">Reference proteome</keyword>
<proteinExistence type="predicted"/>
<dbReference type="EMBL" id="CP041242">
    <property type="protein sequence ID" value="QDH71328.1"/>
    <property type="molecule type" value="Genomic_DNA"/>
</dbReference>
<dbReference type="Proteomes" id="UP000317199">
    <property type="component" value="Chromosome"/>
</dbReference>
<accession>A0A514BV98</accession>
<name>A0A514BV98_9GAMM</name>